<dbReference type="InParanoid" id="A0A1B6Q5B5"/>
<dbReference type="AlphaFoldDB" id="A0A1B6Q5B5"/>
<name>A0A1B6Q5B5_SORBI</name>
<keyword evidence="2" id="KW-1185">Reference proteome</keyword>
<organism evidence="1 2">
    <name type="scientific">Sorghum bicolor</name>
    <name type="common">Sorghum</name>
    <name type="synonym">Sorghum vulgare</name>
    <dbReference type="NCBI Taxonomy" id="4558"/>
    <lineage>
        <taxon>Eukaryota</taxon>
        <taxon>Viridiplantae</taxon>
        <taxon>Streptophyta</taxon>
        <taxon>Embryophyta</taxon>
        <taxon>Tracheophyta</taxon>
        <taxon>Spermatophyta</taxon>
        <taxon>Magnoliopsida</taxon>
        <taxon>Liliopsida</taxon>
        <taxon>Poales</taxon>
        <taxon>Poaceae</taxon>
        <taxon>PACMAD clade</taxon>
        <taxon>Panicoideae</taxon>
        <taxon>Andropogonodae</taxon>
        <taxon>Andropogoneae</taxon>
        <taxon>Sorghinae</taxon>
        <taxon>Sorghum</taxon>
    </lineage>
</organism>
<accession>A0A1B6Q5B5</accession>
<evidence type="ECO:0000313" key="1">
    <source>
        <dbReference type="EMBL" id="KXG33118.1"/>
    </source>
</evidence>
<dbReference type="Gramene" id="KXG33118">
    <property type="protein sequence ID" value="KXG33118"/>
    <property type="gene ID" value="SORBI_3003G257800"/>
</dbReference>
<proteinExistence type="predicted"/>
<reference evidence="2" key="2">
    <citation type="journal article" date="2018" name="Plant J.">
        <title>The Sorghum bicolor reference genome: improved assembly, gene annotations, a transcriptome atlas, and signatures of genome organization.</title>
        <authorList>
            <person name="McCormick R.F."/>
            <person name="Truong S.K."/>
            <person name="Sreedasyam A."/>
            <person name="Jenkins J."/>
            <person name="Shu S."/>
            <person name="Sims D."/>
            <person name="Kennedy M."/>
            <person name="Amirebrahimi M."/>
            <person name="Weers B.D."/>
            <person name="McKinley B."/>
            <person name="Mattison A."/>
            <person name="Morishige D.T."/>
            <person name="Grimwood J."/>
            <person name="Schmutz J."/>
            <person name="Mullet J.E."/>
        </authorList>
    </citation>
    <scope>NUCLEOTIDE SEQUENCE [LARGE SCALE GENOMIC DNA]</scope>
    <source>
        <strain evidence="2">cv. BTx623</strain>
    </source>
</reference>
<protein>
    <submittedName>
        <fullName evidence="1">Uncharacterized protein</fullName>
    </submittedName>
</protein>
<gene>
    <name evidence="1" type="ORF">SORBI_3003G257800</name>
</gene>
<reference evidence="1 2" key="1">
    <citation type="journal article" date="2009" name="Nature">
        <title>The Sorghum bicolor genome and the diversification of grasses.</title>
        <authorList>
            <person name="Paterson A.H."/>
            <person name="Bowers J.E."/>
            <person name="Bruggmann R."/>
            <person name="Dubchak I."/>
            <person name="Grimwood J."/>
            <person name="Gundlach H."/>
            <person name="Haberer G."/>
            <person name="Hellsten U."/>
            <person name="Mitros T."/>
            <person name="Poliakov A."/>
            <person name="Schmutz J."/>
            <person name="Spannagl M."/>
            <person name="Tang H."/>
            <person name="Wang X."/>
            <person name="Wicker T."/>
            <person name="Bharti A.K."/>
            <person name="Chapman J."/>
            <person name="Feltus F.A."/>
            <person name="Gowik U."/>
            <person name="Grigoriev I.V."/>
            <person name="Lyons E."/>
            <person name="Maher C.A."/>
            <person name="Martis M."/>
            <person name="Narechania A."/>
            <person name="Otillar R.P."/>
            <person name="Penning B.W."/>
            <person name="Salamov A.A."/>
            <person name="Wang Y."/>
            <person name="Zhang L."/>
            <person name="Carpita N.C."/>
            <person name="Freeling M."/>
            <person name="Gingle A.R."/>
            <person name="Hash C.T."/>
            <person name="Keller B."/>
            <person name="Klein P."/>
            <person name="Kresovich S."/>
            <person name="McCann M.C."/>
            <person name="Ming R."/>
            <person name="Peterson D.G."/>
            <person name="Mehboob-ur-Rahman"/>
            <person name="Ware D."/>
            <person name="Westhoff P."/>
            <person name="Mayer K.F."/>
            <person name="Messing J."/>
            <person name="Rokhsar D.S."/>
        </authorList>
    </citation>
    <scope>NUCLEOTIDE SEQUENCE [LARGE SCALE GENOMIC DNA]</scope>
    <source>
        <strain evidence="2">cv. BTx623</strain>
    </source>
</reference>
<sequence>MGGSESVRHQLKSLGFLRSQDSGLRLASKHSSSSRPGPKLEIHSFLGYRASVRTSLVLAAKEKEQRAAS</sequence>
<dbReference type="Proteomes" id="UP000000768">
    <property type="component" value="Chromosome 3"/>
</dbReference>
<dbReference type="EMBL" id="CM000762">
    <property type="protein sequence ID" value="KXG33118.1"/>
    <property type="molecule type" value="Genomic_DNA"/>
</dbReference>
<evidence type="ECO:0000313" key="2">
    <source>
        <dbReference type="Proteomes" id="UP000000768"/>
    </source>
</evidence>